<feature type="compositionally biased region" description="Acidic residues" evidence="1">
    <location>
        <begin position="725"/>
        <end position="742"/>
    </location>
</feature>
<evidence type="ECO:0000313" key="3">
    <source>
        <dbReference type="Proteomes" id="UP000094285"/>
    </source>
</evidence>
<feature type="region of interest" description="Disordered" evidence="1">
    <location>
        <begin position="26"/>
        <end position="72"/>
    </location>
</feature>
<dbReference type="EMBL" id="KV453909">
    <property type="protein sequence ID" value="ODV81582.1"/>
    <property type="molecule type" value="Genomic_DNA"/>
</dbReference>
<organism evidence="2 3">
    <name type="scientific">Suhomyces tanzawaensis NRRL Y-17324</name>
    <dbReference type="NCBI Taxonomy" id="984487"/>
    <lineage>
        <taxon>Eukaryota</taxon>
        <taxon>Fungi</taxon>
        <taxon>Dikarya</taxon>
        <taxon>Ascomycota</taxon>
        <taxon>Saccharomycotina</taxon>
        <taxon>Pichiomycetes</taxon>
        <taxon>Debaryomycetaceae</taxon>
        <taxon>Suhomyces</taxon>
    </lineage>
</organism>
<protein>
    <submittedName>
        <fullName evidence="2">Uncharacterized protein</fullName>
    </submittedName>
</protein>
<dbReference type="GeneID" id="30982831"/>
<feature type="region of interest" description="Disordered" evidence="1">
    <location>
        <begin position="279"/>
        <end position="305"/>
    </location>
</feature>
<sequence>MDTALNKENDCTSVISQSVMDSHFSASPIKPLKSQRSLNSLNSPMNSPSRKLDPSPTRRRKMDQPATNPLSGLQKEYTQLERKYTDLLLKNNEISADYAQLEQDLFSKDSTIKEQKERIANYETYVRNIQDDYTKNKDLLNKEIYFYKELIEELQFKVKKLNSELDTNRKREKEIQQKSEDPKSQSDDLQDILEISEKFNRLLKDFKVLQSNFELERNSKLVLIDQIEFLTKENELLSNQNSSKNSVKHDEDLLEHIDQLNDSVINDFATTIHTMNELTDEDEEDNNDYDDQQPNNDLSIDDSNETDLNHSSVLNYFADELQINHSSPIKHQYGNDESLEISKSFQFPPQNLQPYYPPSPDPESKDLKRKSLPVKIRTSPHLDNEEFVLSPLKLATNTSHNYFDIDDNNTPNNTIERYSNSKPTHSRYNSYDIVPIKVEFETVHPSPRSTSVPEKEHQKKKFGVINETPELPTRGATKSSVRNSAFYALNGYDADVPSNRNSITTATSSKRSSMIMENPAQDMTKQEIMKLKFELQSLKLHNEKLLSYIGFELQKQKNHIKKLSNKQSARTLKKLNDVSKNIEYSDAKLIESSKDMLIHKKRVLRLVSINPILSKNYGNNNANKASNPIGIMNKGILPLANQLLEGFDPEHHEFIGDQAEDDYGFMNHNDKFSKRIFSSGLQAYLNCDELDETEGAVEDSFESENERNIKKYKSQLFLMGKVLESSDDDDDDDSIEEVEETEDTHAMKRKDSEWDSDGASLSSDEEMGMLTQIKYLILGSSAIMLKNSKKRREQQQLVDDGLKLKFMTITLGIMILGLKLSQQTNASR</sequence>
<gene>
    <name evidence="2" type="ORF">CANTADRAFT_3675</name>
</gene>
<feature type="region of interest" description="Disordered" evidence="1">
    <location>
        <begin position="167"/>
        <end position="189"/>
    </location>
</feature>
<accession>A0A1E4SQ95</accession>
<feature type="compositionally biased region" description="Acidic residues" evidence="1">
    <location>
        <begin position="279"/>
        <end position="291"/>
    </location>
</feature>
<feature type="compositionally biased region" description="Basic and acidic residues" evidence="1">
    <location>
        <begin position="743"/>
        <end position="753"/>
    </location>
</feature>
<dbReference type="Gene3D" id="1.10.287.1490">
    <property type="match status" value="1"/>
</dbReference>
<dbReference type="Proteomes" id="UP000094285">
    <property type="component" value="Unassembled WGS sequence"/>
</dbReference>
<evidence type="ECO:0000256" key="1">
    <source>
        <dbReference type="SAM" id="MobiDB-lite"/>
    </source>
</evidence>
<dbReference type="RefSeq" id="XP_020066704.1">
    <property type="nucleotide sequence ID" value="XM_020208694.1"/>
</dbReference>
<reference evidence="3" key="1">
    <citation type="submission" date="2016-05" db="EMBL/GenBank/DDBJ databases">
        <title>Comparative genomics of biotechnologically important yeasts.</title>
        <authorList>
            <consortium name="DOE Joint Genome Institute"/>
            <person name="Riley R."/>
            <person name="Haridas S."/>
            <person name="Wolfe K.H."/>
            <person name="Lopes M.R."/>
            <person name="Hittinger C.T."/>
            <person name="Goker M."/>
            <person name="Salamov A."/>
            <person name="Wisecaver J."/>
            <person name="Long T.M."/>
            <person name="Aerts A.L."/>
            <person name="Barry K."/>
            <person name="Choi C."/>
            <person name="Clum A."/>
            <person name="Coughlan A.Y."/>
            <person name="Deshpande S."/>
            <person name="Douglass A.P."/>
            <person name="Hanson S.J."/>
            <person name="Klenk H.-P."/>
            <person name="Labutti K."/>
            <person name="Lapidus A."/>
            <person name="Lindquist E."/>
            <person name="Lipzen A."/>
            <person name="Meier-Kolthoff J.P."/>
            <person name="Ohm R.A."/>
            <person name="Otillar R.P."/>
            <person name="Pangilinan J."/>
            <person name="Peng Y."/>
            <person name="Rokas A."/>
            <person name="Rosa C.A."/>
            <person name="Scheuner C."/>
            <person name="Sibirny A.A."/>
            <person name="Slot J.C."/>
            <person name="Stielow J.B."/>
            <person name="Sun H."/>
            <person name="Kurtzman C.P."/>
            <person name="Blackwell M."/>
            <person name="Grigoriev I.V."/>
            <person name="Jeffries T.W."/>
        </authorList>
    </citation>
    <scope>NUCLEOTIDE SEQUENCE [LARGE SCALE GENOMIC DNA]</scope>
    <source>
        <strain evidence="3">NRRL Y-17324</strain>
    </source>
</reference>
<evidence type="ECO:0000313" key="2">
    <source>
        <dbReference type="EMBL" id="ODV81582.1"/>
    </source>
</evidence>
<feature type="region of interest" description="Disordered" evidence="1">
    <location>
        <begin position="347"/>
        <end position="369"/>
    </location>
</feature>
<dbReference type="OrthoDB" id="3995760at2759"/>
<proteinExistence type="predicted"/>
<dbReference type="AlphaFoldDB" id="A0A1E4SQ95"/>
<name>A0A1E4SQ95_9ASCO</name>
<dbReference type="STRING" id="984487.A0A1E4SQ95"/>
<feature type="region of interest" description="Disordered" evidence="1">
    <location>
        <begin position="724"/>
        <end position="762"/>
    </location>
</feature>
<keyword evidence="3" id="KW-1185">Reference proteome</keyword>
<feature type="compositionally biased region" description="Low complexity" evidence="1">
    <location>
        <begin position="37"/>
        <end position="49"/>
    </location>
</feature>
<feature type="compositionally biased region" description="Basic and acidic residues" evidence="1">
    <location>
        <begin position="167"/>
        <end position="186"/>
    </location>
</feature>